<evidence type="ECO:0000256" key="5">
    <source>
        <dbReference type="ARBA" id="ARBA00022692"/>
    </source>
</evidence>
<feature type="transmembrane region" description="Helical" evidence="9">
    <location>
        <begin position="235"/>
        <end position="253"/>
    </location>
</feature>
<keyword evidence="4" id="KW-1003">Cell membrane</keyword>
<feature type="transmembrane region" description="Helical" evidence="9">
    <location>
        <begin position="12"/>
        <end position="33"/>
    </location>
</feature>
<dbReference type="Gene3D" id="1.20.1740.10">
    <property type="entry name" value="Amino acid/polyamine transporter I"/>
    <property type="match status" value="1"/>
</dbReference>
<comment type="function">
    <text evidence="9">Component of the transport system for branched-chain amino acids.</text>
</comment>
<dbReference type="PANTHER" id="PTHR30588">
    <property type="entry name" value="BRANCHED-CHAIN AMINO ACID TRANSPORT SYSTEM 2 CARRIER PROTEIN"/>
    <property type="match status" value="1"/>
</dbReference>
<dbReference type="NCBIfam" id="TIGR00796">
    <property type="entry name" value="livcs"/>
    <property type="match status" value="1"/>
</dbReference>
<feature type="transmembrane region" description="Helical" evidence="9">
    <location>
        <begin position="45"/>
        <end position="64"/>
    </location>
</feature>
<dbReference type="OrthoDB" id="9783920at2"/>
<accession>A0A0B4RZ54</accession>
<keyword evidence="5 9" id="KW-0812">Transmembrane</keyword>
<dbReference type="EMBL" id="CP009761">
    <property type="protein sequence ID" value="AIZ35872.1"/>
    <property type="molecule type" value="Genomic_DNA"/>
</dbReference>
<dbReference type="Pfam" id="PF05525">
    <property type="entry name" value="Branch_AA_trans"/>
    <property type="match status" value="1"/>
</dbReference>
<feature type="transmembrane region" description="Helical" evidence="9">
    <location>
        <begin position="322"/>
        <end position="341"/>
    </location>
</feature>
<evidence type="ECO:0000256" key="4">
    <source>
        <dbReference type="ARBA" id="ARBA00022475"/>
    </source>
</evidence>
<dbReference type="KEGG" id="pmic:NW74_00015"/>
<keyword evidence="7 9" id="KW-1133">Transmembrane helix</keyword>
<evidence type="ECO:0000256" key="9">
    <source>
        <dbReference type="RuleBase" id="RU362122"/>
    </source>
</evidence>
<keyword evidence="3 9" id="KW-0813">Transport</keyword>
<dbReference type="GO" id="GO:0015188">
    <property type="term" value="F:L-isoleucine transmembrane transporter activity"/>
    <property type="evidence" value="ECO:0007669"/>
    <property type="project" value="TreeGrafter"/>
</dbReference>
<feature type="transmembrane region" description="Helical" evidence="9">
    <location>
        <begin position="196"/>
        <end position="215"/>
    </location>
</feature>
<feature type="transmembrane region" description="Helical" evidence="9">
    <location>
        <begin position="347"/>
        <end position="365"/>
    </location>
</feature>
<dbReference type="GO" id="GO:0015190">
    <property type="term" value="F:L-leucine transmembrane transporter activity"/>
    <property type="evidence" value="ECO:0007669"/>
    <property type="project" value="TreeGrafter"/>
</dbReference>
<evidence type="ECO:0000256" key="3">
    <source>
        <dbReference type="ARBA" id="ARBA00022448"/>
    </source>
</evidence>
<keyword evidence="8 9" id="KW-0472">Membrane</keyword>
<proteinExistence type="inferred from homology"/>
<dbReference type="STRING" id="33033.NW74_00015"/>
<gene>
    <name evidence="10" type="ORF">NW74_00015</name>
</gene>
<evidence type="ECO:0000256" key="2">
    <source>
        <dbReference type="ARBA" id="ARBA00008540"/>
    </source>
</evidence>
<feature type="transmembrane region" description="Helical" evidence="9">
    <location>
        <begin position="76"/>
        <end position="98"/>
    </location>
</feature>
<dbReference type="InterPro" id="IPR004685">
    <property type="entry name" value="Brnchd-chn_aa_trnsp_Livcs"/>
</dbReference>
<keyword evidence="11" id="KW-1185">Reference proteome</keyword>
<reference evidence="10 11" key="1">
    <citation type="submission" date="2014-10" db="EMBL/GenBank/DDBJ databases">
        <title>Complete genome sequence of Parvimonas micra KCOM 1535 (= ChDC B708).</title>
        <authorList>
            <person name="Kook J.-K."/>
            <person name="Park S.-N."/>
            <person name="Lim Y.K."/>
            <person name="Roh H."/>
        </authorList>
    </citation>
    <scope>NUCLEOTIDE SEQUENCE [LARGE SCALE GENOMIC DNA]</scope>
    <source>
        <strain evidence="11">KCOM 1535 / ChDC B708</strain>
    </source>
</reference>
<protein>
    <recommendedName>
        <fullName evidence="9">Branched-chain amino acid transport system carrier protein</fullName>
    </recommendedName>
</protein>
<dbReference type="AlphaFoldDB" id="A0A0B4RZ54"/>
<evidence type="ECO:0000256" key="8">
    <source>
        <dbReference type="ARBA" id="ARBA00023136"/>
    </source>
</evidence>
<feature type="transmembrane region" description="Helical" evidence="9">
    <location>
        <begin position="280"/>
        <end position="301"/>
    </location>
</feature>
<keyword evidence="6 9" id="KW-0029">Amino-acid transport</keyword>
<feature type="transmembrane region" description="Helical" evidence="9">
    <location>
        <begin position="152"/>
        <end position="170"/>
    </location>
</feature>
<dbReference type="RefSeq" id="WP_041953120.1">
    <property type="nucleotide sequence ID" value="NZ_CP009761.1"/>
</dbReference>
<evidence type="ECO:0000256" key="6">
    <source>
        <dbReference type="ARBA" id="ARBA00022970"/>
    </source>
</evidence>
<feature type="transmembrane region" description="Helical" evidence="9">
    <location>
        <begin position="410"/>
        <end position="428"/>
    </location>
</feature>
<sequence length="444" mass="48601">MKNNLSREQFFSVAIMLFGLFFGAGNLIFPPLLGKQAGSASFQSLLAFGVTAVVFPILGVVCVAKTKGLSNLASKVDKYFAIIFTTMIYMAIGPGLGIPRAGSLPFEMAVAPFLPENVSVNLSRLVYTFVFFLVAYLVCLKPSKLVTRMGKFLTPALLVLITVMFVGVLFKNPNAVTSPVGDYATSSTVKGFLEGYNTMDTIAALNFGLVISLAIKSFQVENEEKVIGYTVKVDLVAGSFLFVIYAMLAYIGMTTSGLTENVKNGAEILTTVSQYVFGKFGIVLLASIFTLACLTTCIGLITSISKFFENLTKEKVSYNKWIVFWTFLSFLVANFGLNTILKVSVPVLVAIYPVSIVLILLGFTEKYFGYNKFTYRLVCYTVTFIAVVESLQSVNLTLPFVTKLVSSLPFYSLSLGWVIPMVLTWFIGMSSKLLENSRSTAFNK</sequence>
<feature type="transmembrane region" description="Helical" evidence="9">
    <location>
        <begin position="118"/>
        <end position="140"/>
    </location>
</feature>
<dbReference type="GO" id="GO:0005304">
    <property type="term" value="F:L-valine transmembrane transporter activity"/>
    <property type="evidence" value="ECO:0007669"/>
    <property type="project" value="TreeGrafter"/>
</dbReference>
<organism evidence="10 11">
    <name type="scientific">Parvimonas micra</name>
    <dbReference type="NCBI Taxonomy" id="33033"/>
    <lineage>
        <taxon>Bacteria</taxon>
        <taxon>Bacillati</taxon>
        <taxon>Bacillota</taxon>
        <taxon>Tissierellia</taxon>
        <taxon>Tissierellales</taxon>
        <taxon>Peptoniphilaceae</taxon>
        <taxon>Parvimonas</taxon>
    </lineage>
</organism>
<feature type="transmembrane region" description="Helical" evidence="9">
    <location>
        <begin position="377"/>
        <end position="398"/>
    </location>
</feature>
<dbReference type="GO" id="GO:0015820">
    <property type="term" value="P:L-leucine transport"/>
    <property type="evidence" value="ECO:0007669"/>
    <property type="project" value="TreeGrafter"/>
</dbReference>
<name>A0A0B4RZ54_9FIRM</name>
<evidence type="ECO:0000313" key="11">
    <source>
        <dbReference type="Proteomes" id="UP000031386"/>
    </source>
</evidence>
<dbReference type="Proteomes" id="UP000031386">
    <property type="component" value="Chromosome"/>
</dbReference>
<dbReference type="GO" id="GO:0015818">
    <property type="term" value="P:isoleucine transport"/>
    <property type="evidence" value="ECO:0007669"/>
    <property type="project" value="TreeGrafter"/>
</dbReference>
<comment type="similarity">
    <text evidence="2 9">Belongs to the branched chain amino acid transporter family.</text>
</comment>
<comment type="subcellular location">
    <subcellularLocation>
        <location evidence="1 9">Cell membrane</location>
        <topology evidence="1 9">Multi-pass membrane protein</topology>
    </subcellularLocation>
</comment>
<dbReference type="GO" id="GO:0005886">
    <property type="term" value="C:plasma membrane"/>
    <property type="evidence" value="ECO:0007669"/>
    <property type="project" value="UniProtKB-SubCell"/>
</dbReference>
<evidence type="ECO:0000256" key="7">
    <source>
        <dbReference type="ARBA" id="ARBA00022989"/>
    </source>
</evidence>
<evidence type="ECO:0000256" key="1">
    <source>
        <dbReference type="ARBA" id="ARBA00004651"/>
    </source>
</evidence>
<dbReference type="PANTHER" id="PTHR30588:SF0">
    <property type="entry name" value="BRANCHED-CHAIN AMINO ACID PERMEASE BRNQ"/>
    <property type="match status" value="1"/>
</dbReference>
<evidence type="ECO:0000313" key="10">
    <source>
        <dbReference type="EMBL" id="AIZ35872.1"/>
    </source>
</evidence>